<dbReference type="InterPro" id="IPR011059">
    <property type="entry name" value="Metal-dep_hydrolase_composite"/>
</dbReference>
<dbReference type="Proteomes" id="UP000266206">
    <property type="component" value="Unassembled WGS sequence"/>
</dbReference>
<dbReference type="Gene3D" id="3.10.310.70">
    <property type="match status" value="1"/>
</dbReference>
<dbReference type="EMBL" id="NQYH01000024">
    <property type="protein sequence ID" value="RIY38987.1"/>
    <property type="molecule type" value="Genomic_DNA"/>
</dbReference>
<accession>A0A3A1YSI2</accession>
<proteinExistence type="predicted"/>
<evidence type="ECO:0000313" key="2">
    <source>
        <dbReference type="EMBL" id="RIY38987.1"/>
    </source>
</evidence>
<evidence type="ECO:0000259" key="1">
    <source>
        <dbReference type="Pfam" id="PF07969"/>
    </source>
</evidence>
<dbReference type="PANTHER" id="PTHR22642:SF2">
    <property type="entry name" value="PROTEIN LONG AFTER FAR-RED 3"/>
    <property type="match status" value="1"/>
</dbReference>
<dbReference type="PANTHER" id="PTHR22642">
    <property type="entry name" value="IMIDAZOLONEPROPIONASE"/>
    <property type="match status" value="1"/>
</dbReference>
<reference evidence="2 3" key="1">
    <citation type="submission" date="2017-08" db="EMBL/GenBank/DDBJ databases">
        <title>Pusillimonas indicus sp. nov., a member of the family Alcaligenaceae isolated from surface seawater.</title>
        <authorList>
            <person name="Li J."/>
        </authorList>
    </citation>
    <scope>NUCLEOTIDE SEQUENCE [LARGE SCALE GENOMIC DNA]</scope>
    <source>
        <strain evidence="2 3">L52-1-41</strain>
    </source>
</reference>
<dbReference type="CDD" id="cd01300">
    <property type="entry name" value="YtcJ_like"/>
    <property type="match status" value="1"/>
</dbReference>
<dbReference type="Gene3D" id="3.20.20.140">
    <property type="entry name" value="Metal-dependent hydrolases"/>
    <property type="match status" value="1"/>
</dbReference>
<organism evidence="2 3">
    <name type="scientific">Neopusillimonas maritima</name>
    <dbReference type="NCBI Taxonomy" id="2026239"/>
    <lineage>
        <taxon>Bacteria</taxon>
        <taxon>Pseudomonadati</taxon>
        <taxon>Pseudomonadota</taxon>
        <taxon>Betaproteobacteria</taxon>
        <taxon>Burkholderiales</taxon>
        <taxon>Alcaligenaceae</taxon>
        <taxon>Neopusillimonas</taxon>
    </lineage>
</organism>
<dbReference type="GO" id="GO:0016810">
    <property type="term" value="F:hydrolase activity, acting on carbon-nitrogen (but not peptide) bonds"/>
    <property type="evidence" value="ECO:0007669"/>
    <property type="project" value="InterPro"/>
</dbReference>
<protein>
    <recommendedName>
        <fullName evidence="1">Amidohydrolase 3 domain-containing protein</fullName>
    </recommendedName>
</protein>
<dbReference type="Gene3D" id="2.30.40.10">
    <property type="entry name" value="Urease, subunit C, domain 1"/>
    <property type="match status" value="1"/>
</dbReference>
<evidence type="ECO:0000313" key="3">
    <source>
        <dbReference type="Proteomes" id="UP000266206"/>
    </source>
</evidence>
<dbReference type="Pfam" id="PF07969">
    <property type="entry name" value="Amidohydro_3"/>
    <property type="match status" value="1"/>
</dbReference>
<dbReference type="InterPro" id="IPR033932">
    <property type="entry name" value="YtcJ-like"/>
</dbReference>
<dbReference type="InterPro" id="IPR032466">
    <property type="entry name" value="Metal_Hydrolase"/>
</dbReference>
<name>A0A3A1YSI2_9BURK</name>
<dbReference type="InterPro" id="IPR013108">
    <property type="entry name" value="Amidohydro_3"/>
</dbReference>
<comment type="caution">
    <text evidence="2">The sequence shown here is derived from an EMBL/GenBank/DDBJ whole genome shotgun (WGS) entry which is preliminary data.</text>
</comment>
<gene>
    <name evidence="2" type="ORF">CJP73_15880</name>
</gene>
<dbReference type="AlphaFoldDB" id="A0A3A1YSI2"/>
<feature type="domain" description="Amidohydrolase 3" evidence="1">
    <location>
        <begin position="56"/>
        <end position="571"/>
    </location>
</feature>
<dbReference type="SUPFAM" id="SSF51338">
    <property type="entry name" value="Composite domain of metallo-dependent hydrolases"/>
    <property type="match status" value="1"/>
</dbReference>
<sequence>MDTRLNSVSLIIHNTRLYTVDDSDSIAEAIAVNSAGVILAVGTSNEILSLADAHTKTVDLGGKAVVPGFIDAHPHLDTVGLRLTRPVFNNAKSIDDVLSVIKDVVKKSQPGDWIICNPLADEPDVFAYPEAMLERRWPDRYDLDKVSPNNPVYIEPPQLVAPGHAFANSLALKLAGITASTVAPDGVEILKDEQGEPTGVFRDINFPKVIPVVDGAFRAKGSLFPCMPELTQADTYKAVEAGVQAFSRAGITAIYEGHGIPAGPQRAYLDLWNEDKLTVRTYFVISYPIAFYTNRDRGDDLIDHTSRYASGKGFGDDLLKFGGLGFSFDSAAAIGSCLMRASYVGAAGKEWFGVQLPTDEAFKDIVMKSAKAGLRVQVQCSGGAAIDKVLDLYQEVNQEVPITDQRWTIQHCQFPTQSNMHVCKSLGVLPTTTTNFLLNYGSVYEKAFGPETTNQSIPFKSWLDAGLPVAQCSDSRPYEPMRVFWGMLTRRDMYTGKLVGNAAECLSREQALRAYTLNGARVAFWEHKLGSLEVGKLADLVVLSDDIMTIPEDDIPQTKVLATLLAGKAVHDDLGVFSG</sequence>
<dbReference type="SUPFAM" id="SSF51556">
    <property type="entry name" value="Metallo-dependent hydrolases"/>
    <property type="match status" value="1"/>
</dbReference>